<dbReference type="Pfam" id="PF02597">
    <property type="entry name" value="ThiS"/>
    <property type="match status" value="1"/>
</dbReference>
<proteinExistence type="inferred from homology"/>
<evidence type="ECO:0000256" key="2">
    <source>
        <dbReference type="ARBA" id="ARBA00024200"/>
    </source>
</evidence>
<dbReference type="InterPro" id="IPR016155">
    <property type="entry name" value="Mopterin_synth/thiamin_S_b"/>
</dbReference>
<dbReference type="Proteomes" id="UP000002139">
    <property type="component" value="Chromosome"/>
</dbReference>
<sequence length="84" mass="8378">MMDAAVRVLAFAGARDVLGAGEVALPLAGPCTAAELLEHVCARYPGLGPYKGSIRVAVNGVYATPSDPVGFGDEVALIPPVAGG</sequence>
<protein>
    <recommendedName>
        <fullName evidence="3">Molybdopterin synthase sulfur carrier subunit</fullName>
    </recommendedName>
</protein>
<organism evidence="4 5">
    <name type="scientific">Sorangium cellulosum (strain So ce56)</name>
    <name type="common">Polyangium cellulosum (strain So ce56)</name>
    <dbReference type="NCBI Taxonomy" id="448385"/>
    <lineage>
        <taxon>Bacteria</taxon>
        <taxon>Pseudomonadati</taxon>
        <taxon>Myxococcota</taxon>
        <taxon>Polyangia</taxon>
        <taxon>Polyangiales</taxon>
        <taxon>Polyangiaceae</taxon>
        <taxon>Sorangium</taxon>
    </lineage>
</organism>
<evidence type="ECO:0000256" key="3">
    <source>
        <dbReference type="ARBA" id="ARBA00024247"/>
    </source>
</evidence>
<name>A9GF37_SORC5</name>
<evidence type="ECO:0000313" key="4">
    <source>
        <dbReference type="EMBL" id="CAN93097.1"/>
    </source>
</evidence>
<dbReference type="SUPFAM" id="SSF54285">
    <property type="entry name" value="MoaD/ThiS"/>
    <property type="match status" value="1"/>
</dbReference>
<dbReference type="EMBL" id="AM746676">
    <property type="protein sequence ID" value="CAN93097.1"/>
    <property type="molecule type" value="Genomic_DNA"/>
</dbReference>
<dbReference type="BioCyc" id="SCEL448385:SCE_RS15090-MONOMER"/>
<dbReference type="eggNOG" id="COG1977">
    <property type="taxonomic scope" value="Bacteria"/>
</dbReference>
<dbReference type="PANTHER" id="PTHR33359">
    <property type="entry name" value="MOLYBDOPTERIN SYNTHASE SULFUR CARRIER SUBUNIT"/>
    <property type="match status" value="1"/>
</dbReference>
<evidence type="ECO:0000313" key="5">
    <source>
        <dbReference type="Proteomes" id="UP000002139"/>
    </source>
</evidence>
<comment type="similarity">
    <text evidence="2">Belongs to the MoaD family.</text>
</comment>
<dbReference type="GO" id="GO:1990133">
    <property type="term" value="C:molybdopterin adenylyltransferase complex"/>
    <property type="evidence" value="ECO:0007669"/>
    <property type="project" value="TreeGrafter"/>
</dbReference>
<dbReference type="CDD" id="cd00754">
    <property type="entry name" value="Ubl_MoaD"/>
    <property type="match status" value="1"/>
</dbReference>
<gene>
    <name evidence="4" type="primary">moaD</name>
    <name evidence="4" type="ordered locus">sce2938</name>
</gene>
<dbReference type="PANTHER" id="PTHR33359:SF1">
    <property type="entry name" value="MOLYBDOPTERIN SYNTHASE SULFUR CARRIER SUBUNIT"/>
    <property type="match status" value="1"/>
</dbReference>
<dbReference type="InterPro" id="IPR012675">
    <property type="entry name" value="Beta-grasp_dom_sf"/>
</dbReference>
<evidence type="ECO:0000256" key="1">
    <source>
        <dbReference type="ARBA" id="ARBA00022741"/>
    </source>
</evidence>
<accession>A9GF37</accession>
<dbReference type="InterPro" id="IPR044672">
    <property type="entry name" value="MOCS2A"/>
</dbReference>
<dbReference type="Gene3D" id="3.10.20.30">
    <property type="match status" value="1"/>
</dbReference>
<keyword evidence="5" id="KW-1185">Reference proteome</keyword>
<dbReference type="STRING" id="448385.sce2938"/>
<dbReference type="AlphaFoldDB" id="A9GF37"/>
<dbReference type="InterPro" id="IPR003749">
    <property type="entry name" value="ThiS/MoaD-like"/>
</dbReference>
<dbReference type="GO" id="GO:0000166">
    <property type="term" value="F:nucleotide binding"/>
    <property type="evidence" value="ECO:0007669"/>
    <property type="project" value="UniProtKB-KW"/>
</dbReference>
<reference evidence="4 5" key="1">
    <citation type="journal article" date="2007" name="Nat. Biotechnol.">
        <title>Complete genome sequence of the myxobacterium Sorangium cellulosum.</title>
        <authorList>
            <person name="Schneiker S."/>
            <person name="Perlova O."/>
            <person name="Kaiser O."/>
            <person name="Gerth K."/>
            <person name="Alici A."/>
            <person name="Altmeyer M.O."/>
            <person name="Bartels D."/>
            <person name="Bekel T."/>
            <person name="Beyer S."/>
            <person name="Bode E."/>
            <person name="Bode H.B."/>
            <person name="Bolten C.J."/>
            <person name="Choudhuri J.V."/>
            <person name="Doss S."/>
            <person name="Elnakady Y.A."/>
            <person name="Frank B."/>
            <person name="Gaigalat L."/>
            <person name="Goesmann A."/>
            <person name="Groeger C."/>
            <person name="Gross F."/>
            <person name="Jelsbak L."/>
            <person name="Jelsbak L."/>
            <person name="Kalinowski J."/>
            <person name="Kegler C."/>
            <person name="Knauber T."/>
            <person name="Konietzny S."/>
            <person name="Kopp M."/>
            <person name="Krause L."/>
            <person name="Krug D."/>
            <person name="Linke B."/>
            <person name="Mahmud T."/>
            <person name="Martinez-Arias R."/>
            <person name="McHardy A.C."/>
            <person name="Merai M."/>
            <person name="Meyer F."/>
            <person name="Mormann S."/>
            <person name="Munoz-Dorado J."/>
            <person name="Perez J."/>
            <person name="Pradella S."/>
            <person name="Rachid S."/>
            <person name="Raddatz G."/>
            <person name="Rosenau F."/>
            <person name="Rueckert C."/>
            <person name="Sasse F."/>
            <person name="Scharfe M."/>
            <person name="Schuster S.C."/>
            <person name="Suen G."/>
            <person name="Treuner-Lange A."/>
            <person name="Velicer G.J."/>
            <person name="Vorholter F.-J."/>
            <person name="Weissman K.J."/>
            <person name="Welch R.D."/>
            <person name="Wenzel S.C."/>
            <person name="Whitworth D.E."/>
            <person name="Wilhelm S."/>
            <person name="Wittmann C."/>
            <person name="Bloecker H."/>
            <person name="Puehler A."/>
            <person name="Mueller R."/>
        </authorList>
    </citation>
    <scope>NUCLEOTIDE SEQUENCE [LARGE SCALE GENOMIC DNA]</scope>
    <source>
        <strain evidence="5">So ce56</strain>
    </source>
</reference>
<dbReference type="HOGENOM" id="CLU_114601_4_3_7"/>
<keyword evidence="1" id="KW-0547">Nucleotide-binding</keyword>
<dbReference type="KEGG" id="scl:sce2938"/>
<dbReference type="UniPathway" id="UPA00344"/>
<dbReference type="GO" id="GO:0006777">
    <property type="term" value="P:Mo-molybdopterin cofactor biosynthetic process"/>
    <property type="evidence" value="ECO:0007669"/>
    <property type="project" value="InterPro"/>
</dbReference>